<keyword evidence="3" id="KW-1003">Cell membrane</keyword>
<dbReference type="Gene3D" id="1.20.81.30">
    <property type="entry name" value="Type II secretion system (T2SS), domain F"/>
    <property type="match status" value="1"/>
</dbReference>
<comment type="subcellular location">
    <subcellularLocation>
        <location evidence="1">Cell inner membrane</location>
        <topology evidence="1">Multi-pass membrane protein</topology>
    </subcellularLocation>
</comment>
<keyword evidence="4" id="KW-0997">Cell inner membrane</keyword>
<accession>A0A3S1B3I3</accession>
<reference evidence="10 11" key="1">
    <citation type="submission" date="2018-12" db="EMBL/GenBank/DDBJ databases">
        <title>Bacillus chawlae sp. nov., Bacillus glennii sp. nov., and Bacillus saganii sp. nov. Isolated from the Vehicle Assembly Building at Kennedy Space Center where the Viking Spacecraft were Assembled.</title>
        <authorList>
            <person name="Seuylemezian A."/>
            <person name="Vaishampayan P."/>
        </authorList>
    </citation>
    <scope>NUCLEOTIDE SEQUENCE [LARGE SCALE GENOMIC DNA]</scope>
    <source>
        <strain evidence="10 11">L5</strain>
    </source>
</reference>
<dbReference type="PANTHER" id="PTHR30012:SF0">
    <property type="entry name" value="TYPE II SECRETION SYSTEM PROTEIN F-RELATED"/>
    <property type="match status" value="1"/>
</dbReference>
<sequence>MTRTLSSLFASSVPILQSLSIIEKISGNEVLAKVLKESRNSIEQGGSIAGPMESHWAFPPMVTQMISIGERSGTMDYMLDKAAEFYEMEVDNATDQIKSLIEPMMIVFLAVVVGGIVAAIAVPMFSIFETIK</sequence>
<evidence type="ECO:0000256" key="5">
    <source>
        <dbReference type="ARBA" id="ARBA00022692"/>
    </source>
</evidence>
<evidence type="ECO:0000256" key="6">
    <source>
        <dbReference type="ARBA" id="ARBA00022989"/>
    </source>
</evidence>
<evidence type="ECO:0000313" key="10">
    <source>
        <dbReference type="EMBL" id="RUQ27742.1"/>
    </source>
</evidence>
<name>A0A3S1B3I3_9BACI</name>
<comment type="caution">
    <text evidence="10">The sequence shown here is derived from an EMBL/GenBank/DDBJ whole genome shotgun (WGS) entry which is preliminary data.</text>
</comment>
<dbReference type="AlphaFoldDB" id="A0A3S1B3I3"/>
<dbReference type="FunFam" id="1.20.81.30:FF:000001">
    <property type="entry name" value="Type II secretion system protein F"/>
    <property type="match status" value="1"/>
</dbReference>
<evidence type="ECO:0000256" key="7">
    <source>
        <dbReference type="ARBA" id="ARBA00023136"/>
    </source>
</evidence>
<evidence type="ECO:0000256" key="3">
    <source>
        <dbReference type="ARBA" id="ARBA00022475"/>
    </source>
</evidence>
<evidence type="ECO:0000256" key="4">
    <source>
        <dbReference type="ARBA" id="ARBA00022519"/>
    </source>
</evidence>
<comment type="similarity">
    <text evidence="2">Belongs to the GSP F family.</text>
</comment>
<dbReference type="Pfam" id="PF00482">
    <property type="entry name" value="T2SSF"/>
    <property type="match status" value="1"/>
</dbReference>
<dbReference type="PANTHER" id="PTHR30012">
    <property type="entry name" value="GENERAL SECRETION PATHWAY PROTEIN"/>
    <property type="match status" value="1"/>
</dbReference>
<evidence type="ECO:0000313" key="11">
    <source>
        <dbReference type="Proteomes" id="UP000267430"/>
    </source>
</evidence>
<dbReference type="InterPro" id="IPR018076">
    <property type="entry name" value="T2SS_GspF_dom"/>
</dbReference>
<dbReference type="Proteomes" id="UP000267430">
    <property type="component" value="Unassembled WGS sequence"/>
</dbReference>
<keyword evidence="5 8" id="KW-0812">Transmembrane</keyword>
<evidence type="ECO:0000256" key="1">
    <source>
        <dbReference type="ARBA" id="ARBA00004429"/>
    </source>
</evidence>
<keyword evidence="7 8" id="KW-0472">Membrane</keyword>
<evidence type="ECO:0000256" key="2">
    <source>
        <dbReference type="ARBA" id="ARBA00005745"/>
    </source>
</evidence>
<organism evidence="10 11">
    <name type="scientific">Peribacillus cavernae</name>
    <dbReference type="NCBI Taxonomy" id="1674310"/>
    <lineage>
        <taxon>Bacteria</taxon>
        <taxon>Bacillati</taxon>
        <taxon>Bacillota</taxon>
        <taxon>Bacilli</taxon>
        <taxon>Bacillales</taxon>
        <taxon>Bacillaceae</taxon>
        <taxon>Peribacillus</taxon>
    </lineage>
</organism>
<feature type="domain" description="Type II secretion system protein GspF" evidence="9">
    <location>
        <begin position="2"/>
        <end position="123"/>
    </location>
</feature>
<keyword evidence="6 8" id="KW-1133">Transmembrane helix</keyword>
<dbReference type="OrthoDB" id="9805682at2"/>
<protein>
    <recommendedName>
        <fullName evidence="9">Type II secretion system protein GspF domain-containing protein</fullName>
    </recommendedName>
</protein>
<feature type="transmembrane region" description="Helical" evidence="8">
    <location>
        <begin position="106"/>
        <end position="128"/>
    </location>
</feature>
<dbReference type="InterPro" id="IPR042094">
    <property type="entry name" value="T2SS_GspF_sf"/>
</dbReference>
<gene>
    <name evidence="10" type="ORF">ELQ35_14485</name>
</gene>
<evidence type="ECO:0000256" key="8">
    <source>
        <dbReference type="SAM" id="Phobius"/>
    </source>
</evidence>
<proteinExistence type="inferred from homology"/>
<dbReference type="EMBL" id="RYZZ01000020">
    <property type="protein sequence ID" value="RUQ27742.1"/>
    <property type="molecule type" value="Genomic_DNA"/>
</dbReference>
<evidence type="ECO:0000259" key="9">
    <source>
        <dbReference type="Pfam" id="PF00482"/>
    </source>
</evidence>
<dbReference type="InterPro" id="IPR003004">
    <property type="entry name" value="GspF/PilC"/>
</dbReference>
<keyword evidence="11" id="KW-1185">Reference proteome</keyword>
<dbReference type="GO" id="GO:0005886">
    <property type="term" value="C:plasma membrane"/>
    <property type="evidence" value="ECO:0007669"/>
    <property type="project" value="UniProtKB-SubCell"/>
</dbReference>